<dbReference type="EMBL" id="CP071090">
    <property type="protein sequence ID" value="QSQ24860.1"/>
    <property type="molecule type" value="Genomic_DNA"/>
</dbReference>
<keyword evidence="2" id="KW-1185">Reference proteome</keyword>
<accession>A0ABX7P322</accession>
<dbReference type="RefSeq" id="WP_206726421.1">
    <property type="nucleotide sequence ID" value="NZ_CP071090.1"/>
</dbReference>
<protein>
    <submittedName>
        <fullName evidence="1">Uncharacterized protein</fullName>
    </submittedName>
</protein>
<gene>
    <name evidence="1" type="ORF">JY651_07940</name>
</gene>
<name>A0ABX7P322_9BACT</name>
<evidence type="ECO:0000313" key="1">
    <source>
        <dbReference type="EMBL" id="QSQ24860.1"/>
    </source>
</evidence>
<sequence>MPRVDGMRALLALRELVLERAAPPPPSMAATVCRWVRTATQLAAVVADNAVAEPNQNQARNLLTKCRDVLAAVEAWTDGGRHAPLAPLLSVHEDLPQAAGVEACRER</sequence>
<organism evidence="1 2">
    <name type="scientific">Pyxidicoccus parkwayensis</name>
    <dbReference type="NCBI Taxonomy" id="2813578"/>
    <lineage>
        <taxon>Bacteria</taxon>
        <taxon>Pseudomonadati</taxon>
        <taxon>Myxococcota</taxon>
        <taxon>Myxococcia</taxon>
        <taxon>Myxococcales</taxon>
        <taxon>Cystobacterineae</taxon>
        <taxon>Myxococcaceae</taxon>
        <taxon>Pyxidicoccus</taxon>
    </lineage>
</organism>
<evidence type="ECO:0000313" key="2">
    <source>
        <dbReference type="Proteomes" id="UP000662747"/>
    </source>
</evidence>
<dbReference type="Proteomes" id="UP000662747">
    <property type="component" value="Chromosome"/>
</dbReference>
<proteinExistence type="predicted"/>
<reference evidence="1 2" key="1">
    <citation type="submission" date="2021-02" db="EMBL/GenBank/DDBJ databases">
        <title>De Novo genome assembly of isolated myxobacteria.</title>
        <authorList>
            <person name="Stevens D.C."/>
        </authorList>
    </citation>
    <scope>NUCLEOTIDE SEQUENCE [LARGE SCALE GENOMIC DNA]</scope>
    <source>
        <strain evidence="2">SCPEA02</strain>
    </source>
</reference>